<sequence>MFFVFHCRLALDCEELLARFLDDEGTDTKLTTVTADTAKPTKTSHGTGTKSTAVGIGTKSTAVGTGTKSTAVGTGTKSTAVGTGTKSTTVTAGTTQTTHGTGTKSTAVGTGTNSTTVTAGTTQTTHDKTFNEVLLNAIIGTGVTAGTSVFLMVLILILFRRKIKKIKFGNASFLLNSTVSTRTENDIENVSVIEDVAVVTIDQERNVVAAVATVENVTVDEDVAVVSINEEGNVVAAVASDEVTAVVETETKPISQRTRSKKQK</sequence>
<keyword evidence="4" id="KW-1185">Reference proteome</keyword>
<dbReference type="Proteomes" id="UP001164746">
    <property type="component" value="Chromosome 10"/>
</dbReference>
<organism evidence="3 4">
    <name type="scientific">Mya arenaria</name>
    <name type="common">Soft-shell clam</name>
    <dbReference type="NCBI Taxonomy" id="6604"/>
    <lineage>
        <taxon>Eukaryota</taxon>
        <taxon>Metazoa</taxon>
        <taxon>Spiralia</taxon>
        <taxon>Lophotrochozoa</taxon>
        <taxon>Mollusca</taxon>
        <taxon>Bivalvia</taxon>
        <taxon>Autobranchia</taxon>
        <taxon>Heteroconchia</taxon>
        <taxon>Euheterodonta</taxon>
        <taxon>Imparidentia</taxon>
        <taxon>Neoheterodontei</taxon>
        <taxon>Myida</taxon>
        <taxon>Myoidea</taxon>
        <taxon>Myidae</taxon>
        <taxon>Mya</taxon>
    </lineage>
</organism>
<protein>
    <submittedName>
        <fullName evidence="3">Uncharacterized protein</fullName>
    </submittedName>
</protein>
<keyword evidence="2" id="KW-1133">Transmembrane helix</keyword>
<dbReference type="EMBL" id="CP111021">
    <property type="protein sequence ID" value="WAR17252.1"/>
    <property type="molecule type" value="Genomic_DNA"/>
</dbReference>
<reference evidence="3" key="1">
    <citation type="submission" date="2022-11" db="EMBL/GenBank/DDBJ databases">
        <title>Centuries of genome instability and evolution in soft-shell clam transmissible cancer (bioRxiv).</title>
        <authorList>
            <person name="Hart S.F.M."/>
            <person name="Yonemitsu M.A."/>
            <person name="Giersch R.M."/>
            <person name="Beal B.F."/>
            <person name="Arriagada G."/>
            <person name="Davis B.W."/>
            <person name="Ostrander E.A."/>
            <person name="Goff S.P."/>
            <person name="Metzger M.J."/>
        </authorList>
    </citation>
    <scope>NUCLEOTIDE SEQUENCE</scope>
    <source>
        <strain evidence="3">MELC-2E11</strain>
        <tissue evidence="3">Siphon/mantle</tissue>
    </source>
</reference>
<name>A0ABY7F6L1_MYAAR</name>
<evidence type="ECO:0000313" key="3">
    <source>
        <dbReference type="EMBL" id="WAR17252.1"/>
    </source>
</evidence>
<keyword evidence="2" id="KW-0472">Membrane</keyword>
<feature type="region of interest" description="Disordered" evidence="1">
    <location>
        <begin position="89"/>
        <end position="120"/>
    </location>
</feature>
<keyword evidence="2" id="KW-0812">Transmembrane</keyword>
<evidence type="ECO:0000256" key="1">
    <source>
        <dbReference type="SAM" id="MobiDB-lite"/>
    </source>
</evidence>
<evidence type="ECO:0000256" key="2">
    <source>
        <dbReference type="SAM" id="Phobius"/>
    </source>
</evidence>
<gene>
    <name evidence="3" type="ORF">MAR_031846</name>
</gene>
<accession>A0ABY7F6L1</accession>
<evidence type="ECO:0000313" key="4">
    <source>
        <dbReference type="Proteomes" id="UP001164746"/>
    </source>
</evidence>
<feature type="transmembrane region" description="Helical" evidence="2">
    <location>
        <begin position="133"/>
        <end position="159"/>
    </location>
</feature>
<proteinExistence type="predicted"/>